<sequence>MSGSELNLRLMTCSCCPGNELGTTSAEQAVAEVVVGLALTKLKDGKQFACQNFAPFNGVSVVEGPYPEKLLKAWQACANM</sequence>
<name>A0AAD4QWQ8_9BILA</name>
<dbReference type="AlphaFoldDB" id="A0AAD4QWQ8"/>
<organism evidence="1 2">
    <name type="scientific">Ditylenchus destructor</name>
    <dbReference type="NCBI Taxonomy" id="166010"/>
    <lineage>
        <taxon>Eukaryota</taxon>
        <taxon>Metazoa</taxon>
        <taxon>Ecdysozoa</taxon>
        <taxon>Nematoda</taxon>
        <taxon>Chromadorea</taxon>
        <taxon>Rhabditida</taxon>
        <taxon>Tylenchina</taxon>
        <taxon>Tylenchomorpha</taxon>
        <taxon>Sphaerularioidea</taxon>
        <taxon>Anguinidae</taxon>
        <taxon>Anguininae</taxon>
        <taxon>Ditylenchus</taxon>
    </lineage>
</organism>
<comment type="caution">
    <text evidence="1">The sequence shown here is derived from an EMBL/GenBank/DDBJ whole genome shotgun (WGS) entry which is preliminary data.</text>
</comment>
<accession>A0AAD4QWQ8</accession>
<proteinExistence type="predicted"/>
<evidence type="ECO:0000313" key="2">
    <source>
        <dbReference type="Proteomes" id="UP001201812"/>
    </source>
</evidence>
<dbReference type="Proteomes" id="UP001201812">
    <property type="component" value="Unassembled WGS sequence"/>
</dbReference>
<evidence type="ECO:0000313" key="1">
    <source>
        <dbReference type="EMBL" id="KAI1706146.1"/>
    </source>
</evidence>
<reference evidence="1" key="1">
    <citation type="submission" date="2022-01" db="EMBL/GenBank/DDBJ databases">
        <title>Genome Sequence Resource for Two Populations of Ditylenchus destructor, the Migratory Endoparasitic Phytonematode.</title>
        <authorList>
            <person name="Zhang H."/>
            <person name="Lin R."/>
            <person name="Xie B."/>
        </authorList>
    </citation>
    <scope>NUCLEOTIDE SEQUENCE</scope>
    <source>
        <strain evidence="1">BazhouSP</strain>
    </source>
</reference>
<dbReference type="Gene3D" id="3.30.200.20">
    <property type="entry name" value="Phosphorylase Kinase, domain 1"/>
    <property type="match status" value="1"/>
</dbReference>
<protein>
    <submittedName>
        <fullName evidence="1">Uncharacterized protein</fullName>
    </submittedName>
</protein>
<gene>
    <name evidence="1" type="ORF">DdX_13187</name>
</gene>
<dbReference type="EMBL" id="JAKKPZ010000050">
    <property type="protein sequence ID" value="KAI1706146.1"/>
    <property type="molecule type" value="Genomic_DNA"/>
</dbReference>
<keyword evidence="2" id="KW-1185">Reference proteome</keyword>